<sequence>MNKLPPVSSTLCIPLAARALGGKLFPHLAVDDRHAKNALHALGEDGKSLLQDPRTVYGILRRTHWFRKQAGHFLQRFPDALLVNLGCGLSDYRQWLDNGRMQTVAADLAEVIALRRRILPTTDARCRLAACDLTAADWWTALELPNKSSQPLFLLCEGVLMYLPPNAVAAILRTFAEYAPSGSQLAFDASCALAAGRRQYNPSVRRSGALFQWGPRRLSELTAPHPRLKLLNIGEPMAGYGHLPQRLVRGLLHAVSGVPLYGLYLLGLRD</sequence>
<dbReference type="Proteomes" id="UP000072660">
    <property type="component" value="Unassembled WGS sequence"/>
</dbReference>
<dbReference type="GO" id="GO:0032259">
    <property type="term" value="P:methylation"/>
    <property type="evidence" value="ECO:0007669"/>
    <property type="project" value="UniProtKB-KW"/>
</dbReference>
<comment type="caution">
    <text evidence="3">The sequence shown here is derived from an EMBL/GenBank/DDBJ whole genome shotgun (WGS) entry which is preliminary data.</text>
</comment>
<evidence type="ECO:0000313" key="4">
    <source>
        <dbReference type="Proteomes" id="UP000072660"/>
    </source>
</evidence>
<protein>
    <recommendedName>
        <fullName evidence="5">Methyltransferase</fullName>
    </recommendedName>
</protein>
<accession>A0A139SWU5</accession>
<evidence type="ECO:0000256" key="1">
    <source>
        <dbReference type="ARBA" id="ARBA00022603"/>
    </source>
</evidence>
<evidence type="ECO:0000313" key="3">
    <source>
        <dbReference type="EMBL" id="KXU39106.1"/>
    </source>
</evidence>
<keyword evidence="4" id="KW-1185">Reference proteome</keyword>
<dbReference type="AlphaFoldDB" id="A0A139SWU5"/>
<evidence type="ECO:0000256" key="2">
    <source>
        <dbReference type="ARBA" id="ARBA00022679"/>
    </source>
</evidence>
<keyword evidence="2" id="KW-0808">Transferase</keyword>
<dbReference type="Pfam" id="PF04072">
    <property type="entry name" value="LCM"/>
    <property type="match status" value="1"/>
</dbReference>
<organism evidence="3 4">
    <name type="scientific">Ventosimonas gracilis</name>
    <dbReference type="NCBI Taxonomy" id="1680762"/>
    <lineage>
        <taxon>Bacteria</taxon>
        <taxon>Pseudomonadati</taxon>
        <taxon>Pseudomonadota</taxon>
        <taxon>Gammaproteobacteria</taxon>
        <taxon>Pseudomonadales</taxon>
        <taxon>Ventosimonadaceae</taxon>
        <taxon>Ventosimonas</taxon>
    </lineage>
</organism>
<evidence type="ECO:0008006" key="5">
    <source>
        <dbReference type="Google" id="ProtNLM"/>
    </source>
</evidence>
<keyword evidence="1" id="KW-0489">Methyltransferase</keyword>
<dbReference type="InterPro" id="IPR007213">
    <property type="entry name" value="Ppm1/Ppm2/Tcmp"/>
</dbReference>
<dbReference type="InterPro" id="IPR029063">
    <property type="entry name" value="SAM-dependent_MTases_sf"/>
</dbReference>
<dbReference type="EMBL" id="LSZO01000044">
    <property type="protein sequence ID" value="KXU39106.1"/>
    <property type="molecule type" value="Genomic_DNA"/>
</dbReference>
<dbReference type="Gene3D" id="3.40.50.150">
    <property type="entry name" value="Vaccinia Virus protein VP39"/>
    <property type="match status" value="1"/>
</dbReference>
<reference evidence="3 4" key="1">
    <citation type="submission" date="2016-02" db="EMBL/GenBank/DDBJ databases">
        <authorList>
            <person name="Wen L."/>
            <person name="He K."/>
            <person name="Yang H."/>
        </authorList>
    </citation>
    <scope>NUCLEOTIDE SEQUENCE [LARGE SCALE GENOMIC DNA]</scope>
    <source>
        <strain evidence="3 4">CV58</strain>
    </source>
</reference>
<dbReference type="OrthoDB" id="7063113at2"/>
<dbReference type="RefSeq" id="WP_068387500.1">
    <property type="nucleotide sequence ID" value="NZ_LSZO01000044.1"/>
</dbReference>
<name>A0A139SWU5_9GAMM</name>
<dbReference type="PANTHER" id="PTHR43619">
    <property type="entry name" value="S-ADENOSYL-L-METHIONINE-DEPENDENT METHYLTRANSFERASE YKTD-RELATED"/>
    <property type="match status" value="1"/>
</dbReference>
<gene>
    <name evidence="3" type="ORF">AXE65_10365</name>
</gene>
<dbReference type="SUPFAM" id="SSF53335">
    <property type="entry name" value="S-adenosyl-L-methionine-dependent methyltransferases"/>
    <property type="match status" value="1"/>
</dbReference>
<dbReference type="GO" id="GO:0008168">
    <property type="term" value="F:methyltransferase activity"/>
    <property type="evidence" value="ECO:0007669"/>
    <property type="project" value="UniProtKB-KW"/>
</dbReference>
<proteinExistence type="predicted"/>
<dbReference type="PANTHER" id="PTHR43619:SF2">
    <property type="entry name" value="S-ADENOSYL-L-METHIONINE-DEPENDENT METHYLTRANSFERASES SUPERFAMILY PROTEIN"/>
    <property type="match status" value="1"/>
</dbReference>